<dbReference type="Pfam" id="PF00106">
    <property type="entry name" value="adh_short"/>
    <property type="match status" value="1"/>
</dbReference>
<dbReference type="EMBL" id="JASNWA010000003">
    <property type="protein sequence ID" value="KAK3179104.1"/>
    <property type="molecule type" value="Genomic_DNA"/>
</dbReference>
<dbReference type="InterPro" id="IPR036291">
    <property type="entry name" value="NAD(P)-bd_dom_sf"/>
</dbReference>
<evidence type="ECO:0000256" key="1">
    <source>
        <dbReference type="ARBA" id="ARBA00006484"/>
    </source>
</evidence>
<comment type="similarity">
    <text evidence="1">Belongs to the short-chain dehydrogenases/reductases (SDR) family.</text>
</comment>
<dbReference type="AlphaFoldDB" id="A0AAD9ZHR6"/>
<accession>A0AAD9ZHR6</accession>
<reference evidence="3" key="1">
    <citation type="submission" date="2022-11" db="EMBL/GenBank/DDBJ databases">
        <title>Chromosomal genome sequence assembly and mating type (MAT) locus characterization of the leprose asexual lichenized fungus Lepraria neglecta (Nyl.) Erichsen.</title>
        <authorList>
            <person name="Allen J.L."/>
            <person name="Pfeffer B."/>
        </authorList>
    </citation>
    <scope>NUCLEOTIDE SEQUENCE</scope>
    <source>
        <strain evidence="3">Allen 5258</strain>
    </source>
</reference>
<dbReference type="SUPFAM" id="SSF51735">
    <property type="entry name" value="NAD(P)-binding Rossmann-fold domains"/>
    <property type="match status" value="1"/>
</dbReference>
<proteinExistence type="inferred from homology"/>
<protein>
    <submittedName>
        <fullName evidence="3">Uncharacterized protein</fullName>
    </submittedName>
</protein>
<sequence length="335" mass="37302">MEKSQGTLIVTGAAGGIGRAIAERFTVDYSDTYTGVFAVRNTSNPNTQLLRKILLKAKNPSTIFPLENQHPRLHRLSPPITALVLNAGYMSKRSQCLTEDGYETTFQVNYLSNFLLVLLLLQSMQPLHARVIYITSWTHDPSDPHSRALPLQSEMWRPFPDLAAPSCPDKKLGMTTLGLRRYAESKLWGMMFMQKLQSRVNAMPALRHICALAVDPGGVFSTDIMREQAWIWRQPLRGLLRVMTPCVQWVAPNGALRTAGKAARDILNACFEVDGTVVGRWPRGLYLNGDVRKVSSEESRDEVKQEELWEGSLKLVGLLEGDTALMLGVGGPNLL</sequence>
<name>A0AAD9ZHR6_9LECA</name>
<dbReference type="Proteomes" id="UP001276659">
    <property type="component" value="Unassembled WGS sequence"/>
</dbReference>
<keyword evidence="4" id="KW-1185">Reference proteome</keyword>
<comment type="caution">
    <text evidence="3">The sequence shown here is derived from an EMBL/GenBank/DDBJ whole genome shotgun (WGS) entry which is preliminary data.</text>
</comment>
<evidence type="ECO:0000313" key="4">
    <source>
        <dbReference type="Proteomes" id="UP001276659"/>
    </source>
</evidence>
<dbReference type="PANTHER" id="PTHR24320">
    <property type="entry name" value="RETINOL DEHYDROGENASE"/>
    <property type="match status" value="1"/>
</dbReference>
<dbReference type="PRINTS" id="PR00081">
    <property type="entry name" value="GDHRDH"/>
</dbReference>
<organism evidence="3 4">
    <name type="scientific">Lepraria neglecta</name>
    <dbReference type="NCBI Taxonomy" id="209136"/>
    <lineage>
        <taxon>Eukaryota</taxon>
        <taxon>Fungi</taxon>
        <taxon>Dikarya</taxon>
        <taxon>Ascomycota</taxon>
        <taxon>Pezizomycotina</taxon>
        <taxon>Lecanoromycetes</taxon>
        <taxon>OSLEUM clade</taxon>
        <taxon>Lecanoromycetidae</taxon>
        <taxon>Lecanorales</taxon>
        <taxon>Lecanorineae</taxon>
        <taxon>Stereocaulaceae</taxon>
        <taxon>Lepraria</taxon>
    </lineage>
</organism>
<keyword evidence="2" id="KW-0560">Oxidoreductase</keyword>
<gene>
    <name evidence="3" type="ORF">OEA41_001243</name>
</gene>
<evidence type="ECO:0000256" key="2">
    <source>
        <dbReference type="ARBA" id="ARBA00023002"/>
    </source>
</evidence>
<dbReference type="GO" id="GO:0016491">
    <property type="term" value="F:oxidoreductase activity"/>
    <property type="evidence" value="ECO:0007669"/>
    <property type="project" value="UniProtKB-KW"/>
</dbReference>
<evidence type="ECO:0000313" key="3">
    <source>
        <dbReference type="EMBL" id="KAK3179104.1"/>
    </source>
</evidence>
<dbReference type="InterPro" id="IPR002347">
    <property type="entry name" value="SDR_fam"/>
</dbReference>
<dbReference type="PANTHER" id="PTHR24320:SF152">
    <property type="entry name" value="SHORT-CHAIN DEHYDROGENASE_REDUCTASE FAMILY PROTEIN"/>
    <property type="match status" value="1"/>
</dbReference>
<dbReference type="Gene3D" id="3.40.50.720">
    <property type="entry name" value="NAD(P)-binding Rossmann-like Domain"/>
    <property type="match status" value="1"/>
</dbReference>